<dbReference type="Proteomes" id="UP000815677">
    <property type="component" value="Unassembled WGS sequence"/>
</dbReference>
<dbReference type="PANTHER" id="PTHR47939:SF5">
    <property type="entry name" value="PENTACOTRIPEPTIDE-REPEAT REGION OF PRORP DOMAIN-CONTAINING PROTEIN"/>
    <property type="match status" value="1"/>
</dbReference>
<dbReference type="InterPro" id="IPR050667">
    <property type="entry name" value="PPR-containing_protein"/>
</dbReference>
<proteinExistence type="predicted"/>
<reference evidence="1" key="1">
    <citation type="submission" date="2014-09" db="EMBL/GenBank/DDBJ databases">
        <title>Genome sequence of the luminous mushroom Mycena chlorophos for searching fungal bioluminescence genes.</title>
        <authorList>
            <person name="Tanaka Y."/>
            <person name="Kasuga D."/>
            <person name="Oba Y."/>
            <person name="Hase S."/>
            <person name="Sato K."/>
            <person name="Oba Y."/>
            <person name="Sakakibara Y."/>
        </authorList>
    </citation>
    <scope>NUCLEOTIDE SEQUENCE</scope>
</reference>
<dbReference type="PANTHER" id="PTHR47939">
    <property type="entry name" value="MEMBRANE-ASSOCIATED SALT-INDUCIBLE PROTEIN-LIKE"/>
    <property type="match status" value="1"/>
</dbReference>
<evidence type="ECO:0000313" key="2">
    <source>
        <dbReference type="Proteomes" id="UP000815677"/>
    </source>
</evidence>
<evidence type="ECO:0000313" key="1">
    <source>
        <dbReference type="EMBL" id="GAT46842.1"/>
    </source>
</evidence>
<sequence length="816" mass="90362">MLRALWPLIPPSLATRTTTSILRARVFTRYIDSVGAFPSLSTEAPSLYDQLSKHDADVVARVATSLPELLPEPETDPGSVFEDKGADSDYRGVVSVLSPFTSTEALERLVKSGSNDMAVKLLDEILAAGISIPPSHTYQLAVISAIRDPASTPAAFEEQVQLFRRWFSLLPTANESRPSALNAVLHQILYPAVPSLRLVVEFGILAASKGFGPYIKREIVSFVCAFAEPNQAIEFLTELCRQHESFLGDSLSSRMLATRFRRDATTTAVHVFIRAGRIHHALQLVLDSDDAPFQIDSGTTNYLLLKLRELEDPELLPQMEALAKRGSVAALRSAAIHKVDAPTIAHCVRCLVDVGAYEMAVDLFPHLRDAGSDLTMETFEYIRAPPTGTRRSVAEEFARYDLALRTFTQTWCLDEALAVLPALHQANTKHGKRAYLDLLSRLKASHDSKYDEGLHFVGQLIKQLAAQRQASTQQLVEPLPTGVFDALASPSPSISELAQILRALKASLRSPSPSHQPTIATLVAFMQHYTSLGRSRAIALLRNYVSASPSARAAYGLAHMLLHQRTGQPAEVIRTYASYFIIAGLPRDELLAYLPPSGSESSYFPTKQEPWLVHNAAVWHALLELTPVQPYRETDRLYNKMLSFGRYETAPPPTTHHGVPYLDPPWECAICAGAFTPFIRRLTVAYGAQRGLDILQDMNHLGLDPQIHQLTEVAMAFSREGDVSQTFTLLTLVERAFDAQVDQSQEHNVDDLLYPSVDIVFYAAIIRGLFESGQLDAAKDVVRRLLQRFGTVVYENEIVRELLVQIVRAGKMHKVS</sequence>
<dbReference type="Gene3D" id="1.25.40.10">
    <property type="entry name" value="Tetratricopeptide repeat domain"/>
    <property type="match status" value="1"/>
</dbReference>
<protein>
    <recommendedName>
        <fullName evidence="3">Pentatricopeptide repeat-containing protein</fullName>
    </recommendedName>
</protein>
<gene>
    <name evidence="1" type="ORF">MCHLO_04341</name>
</gene>
<dbReference type="EMBL" id="DF842913">
    <property type="protein sequence ID" value="GAT46842.1"/>
    <property type="molecule type" value="Genomic_DNA"/>
</dbReference>
<evidence type="ECO:0008006" key="3">
    <source>
        <dbReference type="Google" id="ProtNLM"/>
    </source>
</evidence>
<keyword evidence="2" id="KW-1185">Reference proteome</keyword>
<dbReference type="InterPro" id="IPR016024">
    <property type="entry name" value="ARM-type_fold"/>
</dbReference>
<dbReference type="SUPFAM" id="SSF48371">
    <property type="entry name" value="ARM repeat"/>
    <property type="match status" value="1"/>
</dbReference>
<organism evidence="1 2">
    <name type="scientific">Mycena chlorophos</name>
    <name type="common">Agaric fungus</name>
    <name type="synonym">Agaricus chlorophos</name>
    <dbReference type="NCBI Taxonomy" id="658473"/>
    <lineage>
        <taxon>Eukaryota</taxon>
        <taxon>Fungi</taxon>
        <taxon>Dikarya</taxon>
        <taxon>Basidiomycota</taxon>
        <taxon>Agaricomycotina</taxon>
        <taxon>Agaricomycetes</taxon>
        <taxon>Agaricomycetidae</taxon>
        <taxon>Agaricales</taxon>
        <taxon>Marasmiineae</taxon>
        <taxon>Mycenaceae</taxon>
        <taxon>Mycena</taxon>
    </lineage>
</organism>
<accession>A0ABQ0L772</accession>
<dbReference type="InterPro" id="IPR011990">
    <property type="entry name" value="TPR-like_helical_dom_sf"/>
</dbReference>
<name>A0ABQ0L772_MYCCL</name>